<keyword evidence="2" id="KW-1185">Reference proteome</keyword>
<accession>A0ACD5HIC9</accession>
<gene>
    <name evidence="1" type="ORF">HHS34_003580</name>
</gene>
<sequence length="291" mass="32460">MINEESAASNSILNFTVDPNYSGKNLPGWFLMNTYLQRHLGQVMHFQPQDDFDSGRAAVLSGQFDLVYANPFDWVQYQQKLAFRPIVKPRNHFDEVYLCGKADGPMHSPEDFPERIRIASAHPGTLVHMVGLFLMDKADIDRARLEFVFTGSYQGVLKALLQGQADLGFLFDEVYLSASKLIRERLRIIDQSDDAFAFHAFCIGPRLFSQQDMLTDLLCAMDADVRGKVLLDDLGFAGFEAVSEDEIACLSTLADEYISGHEAIDIRATSSLEVADSAFVVAREDPGEGTN</sequence>
<name>A0ACD5HIC9_9PROT</name>
<organism evidence="1 2">
    <name type="scientific">Acidithiobacillus montserratensis</name>
    <dbReference type="NCBI Taxonomy" id="2729135"/>
    <lineage>
        <taxon>Bacteria</taxon>
        <taxon>Pseudomonadati</taxon>
        <taxon>Pseudomonadota</taxon>
        <taxon>Acidithiobacillia</taxon>
        <taxon>Acidithiobacillales</taxon>
        <taxon>Acidithiobacillaceae</taxon>
        <taxon>Acidithiobacillus</taxon>
    </lineage>
</organism>
<evidence type="ECO:0000313" key="2">
    <source>
        <dbReference type="Proteomes" id="UP001195965"/>
    </source>
</evidence>
<proteinExistence type="predicted"/>
<reference evidence="1 2" key="1">
    <citation type="journal article" date="2021" name="ISME J.">
        <title>Genomic evolution of the class Acidithiobacillia: deep-branching Proteobacteria living in extreme acidic conditions.</title>
        <authorList>
            <person name="Moya-Beltran A."/>
            <person name="Beard S."/>
            <person name="Rojas-Villalobos C."/>
            <person name="Issotta F."/>
            <person name="Gallardo Y."/>
            <person name="Ulloa R."/>
            <person name="Giaveno A."/>
            <person name="Degli Esposti M."/>
            <person name="Johnson D.B."/>
            <person name="Quatrini R."/>
        </authorList>
    </citation>
    <scope>NUCLEOTIDE SEQUENCE [LARGE SCALE GENOMIC DNA]</scope>
    <source>
        <strain evidence="1 2">GG1-14</strain>
    </source>
</reference>
<evidence type="ECO:0000313" key="1">
    <source>
        <dbReference type="EMBL" id="XRI74291.1"/>
    </source>
</evidence>
<dbReference type="EMBL" id="CP127526">
    <property type="protein sequence ID" value="XRI74291.1"/>
    <property type="molecule type" value="Genomic_DNA"/>
</dbReference>
<protein>
    <submittedName>
        <fullName evidence="1">Phosphate/phosphite/phosphonate ABC transporter substrate-binding protein</fullName>
    </submittedName>
</protein>
<dbReference type="Proteomes" id="UP001195965">
    <property type="component" value="Chromosome"/>
</dbReference>